<protein>
    <submittedName>
        <fullName evidence="4">Uncharacterized protein</fullName>
    </submittedName>
</protein>
<dbReference type="Proteomes" id="UP000030762">
    <property type="component" value="Unassembled WGS sequence"/>
</dbReference>
<sequence length="397" mass="41646">MQRAVLCAAMAFLALSDASSSGHKKGCKHDHKVCADGSRVYRNVYYDCDFNLCPEEMTDEQAPTTPPVAAANATVANATAPTVAATTVPPTPAPTTRRRHSHNDEDDDDEDDDDGEDEDEVDARQALVTIKPTAVATVAPTLPATLPTATVQPTTAPTTVPASALYDVNSTANGTTVEWISINKVALPKPVGASVARAFAAYNLPSVCSTFDLNYTSIEMHGNDSRYHIALGARCVLNSVLQIEGSFQVCVFQSPTNAIDPYHVSSCSFVGSDNVPVNYLAVAEANEGVCQTPAQKRAFDDQPLQYSVPAKVASVASFDVTVQHLVQDNAGLAAAAGVAAVVCVVAVIAVVRRRRRGPGSQRLGSDAPDAPSAVDDVPATTTSQVEGTFDVTAQSKV</sequence>
<dbReference type="RefSeq" id="XP_008619345.1">
    <property type="nucleotide sequence ID" value="XM_008621123.1"/>
</dbReference>
<evidence type="ECO:0000313" key="5">
    <source>
        <dbReference type="Proteomes" id="UP000030762"/>
    </source>
</evidence>
<feature type="transmembrane region" description="Helical" evidence="2">
    <location>
        <begin position="330"/>
        <end position="351"/>
    </location>
</feature>
<feature type="region of interest" description="Disordered" evidence="1">
    <location>
        <begin position="357"/>
        <end position="397"/>
    </location>
</feature>
<proteinExistence type="predicted"/>
<keyword evidence="2" id="KW-0812">Transmembrane</keyword>
<feature type="chain" id="PRO_5004569130" evidence="3">
    <location>
        <begin position="19"/>
        <end position="397"/>
    </location>
</feature>
<evidence type="ECO:0000256" key="3">
    <source>
        <dbReference type="SAM" id="SignalP"/>
    </source>
</evidence>
<name>T0PYC3_SAPDV</name>
<dbReference type="VEuPathDB" id="FungiDB:SDRG_14961"/>
<evidence type="ECO:0000256" key="1">
    <source>
        <dbReference type="SAM" id="MobiDB-lite"/>
    </source>
</evidence>
<keyword evidence="2" id="KW-1133">Transmembrane helix</keyword>
<dbReference type="GeneID" id="19955688"/>
<evidence type="ECO:0000313" key="4">
    <source>
        <dbReference type="EMBL" id="EQC27246.1"/>
    </source>
</evidence>
<feature type="signal peptide" evidence="3">
    <location>
        <begin position="1"/>
        <end position="18"/>
    </location>
</feature>
<organism evidence="4 5">
    <name type="scientific">Saprolegnia diclina (strain VS20)</name>
    <dbReference type="NCBI Taxonomy" id="1156394"/>
    <lineage>
        <taxon>Eukaryota</taxon>
        <taxon>Sar</taxon>
        <taxon>Stramenopiles</taxon>
        <taxon>Oomycota</taxon>
        <taxon>Saprolegniomycetes</taxon>
        <taxon>Saprolegniales</taxon>
        <taxon>Saprolegniaceae</taxon>
        <taxon>Saprolegnia</taxon>
    </lineage>
</organism>
<keyword evidence="5" id="KW-1185">Reference proteome</keyword>
<dbReference type="OMA" id="PECMTPS"/>
<feature type="region of interest" description="Disordered" evidence="1">
    <location>
        <begin position="80"/>
        <end position="120"/>
    </location>
</feature>
<accession>T0PYC3</accession>
<feature type="compositionally biased region" description="Polar residues" evidence="1">
    <location>
        <begin position="380"/>
        <end position="397"/>
    </location>
</feature>
<dbReference type="InParanoid" id="T0PYC3"/>
<dbReference type="STRING" id="1156394.T0PYC3"/>
<gene>
    <name evidence="4" type="ORF">SDRG_14961</name>
</gene>
<dbReference type="OrthoDB" id="72950at2759"/>
<dbReference type="EMBL" id="JH767212">
    <property type="protein sequence ID" value="EQC27246.1"/>
    <property type="molecule type" value="Genomic_DNA"/>
</dbReference>
<dbReference type="AlphaFoldDB" id="T0PYC3"/>
<feature type="compositionally biased region" description="Low complexity" evidence="1">
    <location>
        <begin position="365"/>
        <end position="379"/>
    </location>
</feature>
<keyword evidence="2" id="KW-0472">Membrane</keyword>
<feature type="compositionally biased region" description="Acidic residues" evidence="1">
    <location>
        <begin position="104"/>
        <end position="120"/>
    </location>
</feature>
<reference evidence="4 5" key="1">
    <citation type="submission" date="2012-04" db="EMBL/GenBank/DDBJ databases">
        <title>The Genome Sequence of Saprolegnia declina VS20.</title>
        <authorList>
            <consortium name="The Broad Institute Genome Sequencing Platform"/>
            <person name="Russ C."/>
            <person name="Nusbaum C."/>
            <person name="Tyler B."/>
            <person name="van West P."/>
            <person name="Dieguez-Uribeondo J."/>
            <person name="de Bruijn I."/>
            <person name="Tripathy S."/>
            <person name="Jiang R."/>
            <person name="Young S.K."/>
            <person name="Zeng Q."/>
            <person name="Gargeya S."/>
            <person name="Fitzgerald M."/>
            <person name="Haas B."/>
            <person name="Abouelleil A."/>
            <person name="Alvarado L."/>
            <person name="Arachchi H.M."/>
            <person name="Berlin A."/>
            <person name="Chapman S.B."/>
            <person name="Goldberg J."/>
            <person name="Griggs A."/>
            <person name="Gujja S."/>
            <person name="Hansen M."/>
            <person name="Howarth C."/>
            <person name="Imamovic A."/>
            <person name="Larimer J."/>
            <person name="McCowen C."/>
            <person name="Montmayeur A."/>
            <person name="Murphy C."/>
            <person name="Neiman D."/>
            <person name="Pearson M."/>
            <person name="Priest M."/>
            <person name="Roberts A."/>
            <person name="Saif S."/>
            <person name="Shea T."/>
            <person name="Sisk P."/>
            <person name="Sykes S."/>
            <person name="Wortman J."/>
            <person name="Nusbaum C."/>
            <person name="Birren B."/>
        </authorList>
    </citation>
    <scope>NUCLEOTIDE SEQUENCE [LARGE SCALE GENOMIC DNA]</scope>
    <source>
        <strain evidence="4 5">VS20</strain>
    </source>
</reference>
<keyword evidence="3" id="KW-0732">Signal</keyword>
<evidence type="ECO:0000256" key="2">
    <source>
        <dbReference type="SAM" id="Phobius"/>
    </source>
</evidence>